<dbReference type="InterPro" id="IPR016161">
    <property type="entry name" value="Ald_DH/histidinol_DH"/>
</dbReference>
<dbReference type="InterPro" id="IPR016160">
    <property type="entry name" value="Ald_DH_CS_CYS"/>
</dbReference>
<dbReference type="OrthoDB" id="310895at2759"/>
<dbReference type="InterPro" id="IPR050740">
    <property type="entry name" value="Aldehyde_DH_Superfamily"/>
</dbReference>
<dbReference type="GO" id="GO:0004777">
    <property type="term" value="F:succinate-semialdehyde dehydrogenase (NAD+) activity"/>
    <property type="evidence" value="ECO:0007669"/>
    <property type="project" value="UniProtKB-EC"/>
</dbReference>
<evidence type="ECO:0000256" key="4">
    <source>
        <dbReference type="ARBA" id="ARBA00030806"/>
    </source>
</evidence>
<name>A0A1Y1V7V3_9FUNG</name>
<reference evidence="6 7" key="2">
    <citation type="submission" date="2016-08" db="EMBL/GenBank/DDBJ databases">
        <title>Pervasive Adenine N6-methylation of Active Genes in Fungi.</title>
        <authorList>
            <consortium name="DOE Joint Genome Institute"/>
            <person name="Mondo S.J."/>
            <person name="Dannebaum R.O."/>
            <person name="Kuo R.C."/>
            <person name="Labutti K."/>
            <person name="Haridas S."/>
            <person name="Kuo A."/>
            <person name="Salamov A."/>
            <person name="Ahrendt S.R."/>
            <person name="Lipzen A."/>
            <person name="Sullivan W."/>
            <person name="Andreopoulos W.B."/>
            <person name="Clum A."/>
            <person name="Lindquist E."/>
            <person name="Daum C."/>
            <person name="Ramamoorthy G.K."/>
            <person name="Gryganskyi A."/>
            <person name="Culley D."/>
            <person name="Magnuson J.K."/>
            <person name="James T.Y."/>
            <person name="O'Malley M.A."/>
            <person name="Stajich J.E."/>
            <person name="Spatafora J.W."/>
            <person name="Visel A."/>
            <person name="Grigoriev I.V."/>
        </authorList>
    </citation>
    <scope>NUCLEOTIDE SEQUENCE [LARGE SCALE GENOMIC DNA]</scope>
    <source>
        <strain evidence="7">finn</strain>
    </source>
</reference>
<dbReference type="InterPro" id="IPR016162">
    <property type="entry name" value="Ald_DH_N"/>
</dbReference>
<evidence type="ECO:0000256" key="1">
    <source>
        <dbReference type="ARBA" id="ARBA00013051"/>
    </source>
</evidence>
<dbReference type="PROSITE" id="PS00070">
    <property type="entry name" value="ALDEHYDE_DEHYDR_CYS"/>
    <property type="match status" value="1"/>
</dbReference>
<reference evidence="6 7" key="1">
    <citation type="submission" date="2016-08" db="EMBL/GenBank/DDBJ databases">
        <title>Genomes of anaerobic fungi encode conserved fungal cellulosomes for biomass hydrolysis.</title>
        <authorList>
            <consortium name="DOE Joint Genome Institute"/>
            <person name="Haitjema C.H."/>
            <person name="Gilmore S.P."/>
            <person name="Henske J.K."/>
            <person name="Solomon K.V."/>
            <person name="De Groot R."/>
            <person name="Kuo A."/>
            <person name="Mondo S.J."/>
            <person name="Salamov A.A."/>
            <person name="Labutti K."/>
            <person name="Zhao Z."/>
            <person name="Chiniquy J."/>
            <person name="Barry K."/>
            <person name="Brewer H.M."/>
            <person name="Purvine S.O."/>
            <person name="Wright A.T."/>
            <person name="Boxma B."/>
            <person name="Van Alen T."/>
            <person name="Hackstein J.H."/>
            <person name="Baker S.E."/>
            <person name="Grigoriev I.V."/>
            <person name="O'Malley M.A."/>
        </authorList>
    </citation>
    <scope>NUCLEOTIDE SEQUENCE [LARGE SCALE GENOMIC DNA]</scope>
    <source>
        <strain evidence="7">finn</strain>
    </source>
</reference>
<keyword evidence="3" id="KW-0560">Oxidoreductase</keyword>
<sequence length="565" mass="63244">MLKYPIQNVLKSSVPKSYTLLNKSSVNLIFQKCSKHQYNETFKYDNLFPKKNSELDKTRPLINMKNVLLDGTLKPFKGNFINVYSPIYYQGTEERALIGSYPDMTPEDSIKAIKAAKKAFNNGKGEWPSMSPYERINVMNKFLKGLEKNKIEIAKSIMWEISKSWDDSLKEVTRTIEYIKDTIKAVEDLYKNKNLRTVSGVNAFIKDSPIGVILCSSPFNYPFNETYTTLIPALIMGNTAVMKLPNYGVVCHYLTYQLFKDIFPAGVINIVTGDGRKTLKPIMETGLVDIFGFIGTSKAASTIIKYHPKPNALKLCLGLEANNVGVVLGDVDLKKAIPEVVSGCLSYNGQRCTALKVLLVHENIYEEFVKEFSEAVDKLTLGMPWEKSVKITPLPEENKPKYIEELIDDAIKYGGSICNKKKGGVIDRSIVSPIVIRDAKPCMRVVQEEQFGPITPIMKWSDISEVQEFVMNSNYGQQAAIFGENPDLIAKAVDCFVYNVGRVNINSQCQRGPDVLPFTGRKDSAQGTLSVTDALKVFSIPSVVAIKSKEAELFNKVSQKSKFLN</sequence>
<protein>
    <recommendedName>
        <fullName evidence="2">Succinate-semialdehyde dehydrogenase, mitochondrial</fullName>
        <ecNumber evidence="1">1.2.1.24</ecNumber>
    </recommendedName>
    <alternativeName>
        <fullName evidence="4">NAD(+)-dependent succinic semialdehyde dehydrogenase</fullName>
    </alternativeName>
</protein>
<gene>
    <name evidence="6" type="ORF">BCR36DRAFT_328310</name>
</gene>
<dbReference type="STRING" id="1754191.A0A1Y1V7V3"/>
<evidence type="ECO:0000313" key="6">
    <source>
        <dbReference type="EMBL" id="ORX49270.1"/>
    </source>
</evidence>
<dbReference type="PANTHER" id="PTHR43353:SF5">
    <property type="entry name" value="SUCCINATE-SEMIALDEHYDE DEHYDROGENASE, MITOCHONDRIAL"/>
    <property type="match status" value="1"/>
</dbReference>
<proteinExistence type="predicted"/>
<dbReference type="Gene3D" id="3.40.309.10">
    <property type="entry name" value="Aldehyde Dehydrogenase, Chain A, domain 2"/>
    <property type="match status" value="1"/>
</dbReference>
<dbReference type="InterPro" id="IPR015590">
    <property type="entry name" value="Aldehyde_DH_dom"/>
</dbReference>
<dbReference type="Gene3D" id="3.40.605.10">
    <property type="entry name" value="Aldehyde Dehydrogenase, Chain A, domain 1"/>
    <property type="match status" value="1"/>
</dbReference>
<dbReference type="AlphaFoldDB" id="A0A1Y1V7V3"/>
<evidence type="ECO:0000256" key="2">
    <source>
        <dbReference type="ARBA" id="ARBA00019842"/>
    </source>
</evidence>
<dbReference type="Pfam" id="PF00171">
    <property type="entry name" value="Aldedh"/>
    <property type="match status" value="1"/>
</dbReference>
<comment type="caution">
    <text evidence="6">The sequence shown here is derived from an EMBL/GenBank/DDBJ whole genome shotgun (WGS) entry which is preliminary data.</text>
</comment>
<dbReference type="EMBL" id="MCFH01000024">
    <property type="protein sequence ID" value="ORX49270.1"/>
    <property type="molecule type" value="Genomic_DNA"/>
</dbReference>
<dbReference type="PANTHER" id="PTHR43353">
    <property type="entry name" value="SUCCINATE-SEMIALDEHYDE DEHYDROGENASE, MITOCHONDRIAL"/>
    <property type="match status" value="1"/>
</dbReference>
<dbReference type="Proteomes" id="UP000193719">
    <property type="component" value="Unassembled WGS sequence"/>
</dbReference>
<evidence type="ECO:0000256" key="3">
    <source>
        <dbReference type="ARBA" id="ARBA00023002"/>
    </source>
</evidence>
<feature type="domain" description="Aldehyde dehydrogenase" evidence="5">
    <location>
        <begin position="96"/>
        <end position="538"/>
    </location>
</feature>
<organism evidence="6 7">
    <name type="scientific">Piromyces finnis</name>
    <dbReference type="NCBI Taxonomy" id="1754191"/>
    <lineage>
        <taxon>Eukaryota</taxon>
        <taxon>Fungi</taxon>
        <taxon>Fungi incertae sedis</taxon>
        <taxon>Chytridiomycota</taxon>
        <taxon>Chytridiomycota incertae sedis</taxon>
        <taxon>Neocallimastigomycetes</taxon>
        <taxon>Neocallimastigales</taxon>
        <taxon>Neocallimastigaceae</taxon>
        <taxon>Piromyces</taxon>
    </lineage>
</organism>
<dbReference type="EC" id="1.2.1.24" evidence="1"/>
<evidence type="ECO:0000313" key="7">
    <source>
        <dbReference type="Proteomes" id="UP000193719"/>
    </source>
</evidence>
<accession>A0A1Y1V7V3</accession>
<dbReference type="InterPro" id="IPR016163">
    <property type="entry name" value="Ald_DH_C"/>
</dbReference>
<dbReference type="SUPFAM" id="SSF53720">
    <property type="entry name" value="ALDH-like"/>
    <property type="match status" value="1"/>
</dbReference>
<keyword evidence="7" id="KW-1185">Reference proteome</keyword>
<evidence type="ECO:0000259" key="5">
    <source>
        <dbReference type="Pfam" id="PF00171"/>
    </source>
</evidence>